<feature type="transmembrane region" description="Helical" evidence="1">
    <location>
        <begin position="49"/>
        <end position="69"/>
    </location>
</feature>
<dbReference type="AlphaFoldDB" id="A0A4V6PJI6"/>
<comment type="caution">
    <text evidence="2">The sequence shown here is derived from an EMBL/GenBank/DDBJ whole genome shotgun (WGS) entry which is preliminary data.</text>
</comment>
<reference evidence="2 3" key="1">
    <citation type="journal article" date="2019" name="Appl. Microbiol. Biotechnol.">
        <title>Uncovering carbohydrate metabolism through a genotype-phenotype association study of 56 lactic acid bacteria genomes.</title>
        <authorList>
            <person name="Buron-Moles G."/>
            <person name="Chailyan A."/>
            <person name="Dolejs I."/>
            <person name="Forster J."/>
            <person name="Miks M.H."/>
        </authorList>
    </citation>
    <scope>NUCLEOTIDE SEQUENCE [LARGE SCALE GENOMIC DNA]</scope>
    <source>
        <strain evidence="2 3">ATCC 29644</strain>
    </source>
</reference>
<dbReference type="RefSeq" id="WP_010018999.1">
    <property type="nucleotide sequence ID" value="NZ_CAJJMR010000003.1"/>
</dbReference>
<keyword evidence="1" id="KW-0812">Transmembrane</keyword>
<name>A0A4V6PJI6_9LACO</name>
<feature type="transmembrane region" description="Helical" evidence="1">
    <location>
        <begin position="90"/>
        <end position="121"/>
    </location>
</feature>
<evidence type="ECO:0000256" key="1">
    <source>
        <dbReference type="SAM" id="Phobius"/>
    </source>
</evidence>
<dbReference type="STRING" id="1612.ABB44_04435"/>
<dbReference type="EMBL" id="PUFN01000029">
    <property type="protein sequence ID" value="TDG69706.1"/>
    <property type="molecule type" value="Genomic_DNA"/>
</dbReference>
<feature type="transmembrane region" description="Helical" evidence="1">
    <location>
        <begin position="181"/>
        <end position="206"/>
    </location>
</feature>
<organism evidence="2 3">
    <name type="scientific">Companilactobacillus farciminis</name>
    <dbReference type="NCBI Taxonomy" id="1612"/>
    <lineage>
        <taxon>Bacteria</taxon>
        <taxon>Bacillati</taxon>
        <taxon>Bacillota</taxon>
        <taxon>Bacilli</taxon>
        <taxon>Lactobacillales</taxon>
        <taxon>Lactobacillaceae</taxon>
        <taxon>Companilactobacillus</taxon>
    </lineage>
</organism>
<feature type="transmembrane region" description="Helical" evidence="1">
    <location>
        <begin position="226"/>
        <end position="248"/>
    </location>
</feature>
<evidence type="ECO:0000313" key="2">
    <source>
        <dbReference type="EMBL" id="TDG69706.1"/>
    </source>
</evidence>
<keyword evidence="1" id="KW-1133">Transmembrane helix</keyword>
<dbReference type="OrthoDB" id="2248033at2"/>
<gene>
    <name evidence="2" type="ORF">C5L30_001839</name>
</gene>
<protein>
    <submittedName>
        <fullName evidence="2">Uncharacterized protein</fullName>
    </submittedName>
</protein>
<dbReference type="Proteomes" id="UP000295257">
    <property type="component" value="Unassembled WGS sequence"/>
</dbReference>
<feature type="transmembrane region" description="Helical" evidence="1">
    <location>
        <begin position="21"/>
        <end position="43"/>
    </location>
</feature>
<sequence length="257" mass="29336">MNDFAGLSKNLIREKWRLMNWIVGIDILALIVLFIMYLISNGFSGSTNYFFQIFVVSVTIVNFISFIMLSRKNEHVFTSNNYRLLPVTDTTLYISNLFTTFVAFVYLQVLEAIIAAILYAISNFGNIESGDFSGASSGMGLLFGAVVFMILVSLVMWSGITLIHFLISWIKGFLPFKSQKFVTFILYLVVIWGASVIFDIATGYIYRWIYTAGYMGAQTLSQITNAVWITSGIMLVWLLIFSFINIYLMKRWVETIR</sequence>
<keyword evidence="1" id="KW-0472">Membrane</keyword>
<accession>A0A4V6PJI6</accession>
<evidence type="ECO:0000313" key="3">
    <source>
        <dbReference type="Proteomes" id="UP000295257"/>
    </source>
</evidence>
<proteinExistence type="predicted"/>
<feature type="transmembrane region" description="Helical" evidence="1">
    <location>
        <begin position="141"/>
        <end position="169"/>
    </location>
</feature>
<keyword evidence="3" id="KW-1185">Reference proteome</keyword>